<dbReference type="EMBL" id="JACGWO010000010">
    <property type="protein sequence ID" value="KAK4417327.1"/>
    <property type="molecule type" value="Genomic_DNA"/>
</dbReference>
<dbReference type="PANTHER" id="PTHR47025">
    <property type="entry name" value="AUTOIMMUNE REGULATOR"/>
    <property type="match status" value="1"/>
</dbReference>
<protein>
    <submittedName>
        <fullName evidence="1">Uncharacterized protein</fullName>
    </submittedName>
</protein>
<reference evidence="1" key="1">
    <citation type="submission" date="2020-06" db="EMBL/GenBank/DDBJ databases">
        <authorList>
            <person name="Li T."/>
            <person name="Hu X."/>
            <person name="Zhang T."/>
            <person name="Song X."/>
            <person name="Zhang H."/>
            <person name="Dai N."/>
            <person name="Sheng W."/>
            <person name="Hou X."/>
            <person name="Wei L."/>
        </authorList>
    </citation>
    <scope>NUCLEOTIDE SEQUENCE</scope>
    <source>
        <strain evidence="1">3651</strain>
        <tissue evidence="1">Leaf</tissue>
    </source>
</reference>
<proteinExistence type="predicted"/>
<dbReference type="Proteomes" id="UP001293254">
    <property type="component" value="Unassembled WGS sequence"/>
</dbReference>
<evidence type="ECO:0000313" key="1">
    <source>
        <dbReference type="EMBL" id="KAK4417327.1"/>
    </source>
</evidence>
<gene>
    <name evidence="1" type="ORF">Salat_2558300</name>
</gene>
<dbReference type="GO" id="GO:0042393">
    <property type="term" value="F:histone binding"/>
    <property type="evidence" value="ECO:0007669"/>
    <property type="project" value="TreeGrafter"/>
</dbReference>
<keyword evidence="2" id="KW-1185">Reference proteome</keyword>
<sequence length="140" mass="15473">MHKVAFEDGGLPDRTTLAYYAQGKALKWDREYFVIVASFCYMNSPSLCNKRASVPSKKVMACAASAQMVGNLCFVMDAQEPSTKCEKKFRRERYVEQRNIDAVAAGRVLGADPIAQLTGGSISMVKHLEEAEVIACIICR</sequence>
<accession>A0AAE1XTG9</accession>
<dbReference type="PANTHER" id="PTHR47025:SF27">
    <property type="entry name" value="PHD-TYPE DOMAIN-CONTAINING PROTEIN"/>
    <property type="match status" value="1"/>
</dbReference>
<name>A0AAE1XTG9_9LAMI</name>
<reference evidence="1" key="2">
    <citation type="journal article" date="2024" name="Plant">
        <title>Genomic evolution and insights into agronomic trait innovations of Sesamum species.</title>
        <authorList>
            <person name="Miao H."/>
            <person name="Wang L."/>
            <person name="Qu L."/>
            <person name="Liu H."/>
            <person name="Sun Y."/>
            <person name="Le M."/>
            <person name="Wang Q."/>
            <person name="Wei S."/>
            <person name="Zheng Y."/>
            <person name="Lin W."/>
            <person name="Duan Y."/>
            <person name="Cao H."/>
            <person name="Xiong S."/>
            <person name="Wang X."/>
            <person name="Wei L."/>
            <person name="Li C."/>
            <person name="Ma Q."/>
            <person name="Ju M."/>
            <person name="Zhao R."/>
            <person name="Li G."/>
            <person name="Mu C."/>
            <person name="Tian Q."/>
            <person name="Mei H."/>
            <person name="Zhang T."/>
            <person name="Gao T."/>
            <person name="Zhang H."/>
        </authorList>
    </citation>
    <scope>NUCLEOTIDE SEQUENCE</scope>
    <source>
        <strain evidence="1">3651</strain>
    </source>
</reference>
<dbReference type="GO" id="GO:0000977">
    <property type="term" value="F:RNA polymerase II transcription regulatory region sequence-specific DNA binding"/>
    <property type="evidence" value="ECO:0007669"/>
    <property type="project" value="TreeGrafter"/>
</dbReference>
<dbReference type="GO" id="GO:0005634">
    <property type="term" value="C:nucleus"/>
    <property type="evidence" value="ECO:0007669"/>
    <property type="project" value="TreeGrafter"/>
</dbReference>
<comment type="caution">
    <text evidence="1">The sequence shown here is derived from an EMBL/GenBank/DDBJ whole genome shotgun (WGS) entry which is preliminary data.</text>
</comment>
<organism evidence="1 2">
    <name type="scientific">Sesamum alatum</name>
    <dbReference type="NCBI Taxonomy" id="300844"/>
    <lineage>
        <taxon>Eukaryota</taxon>
        <taxon>Viridiplantae</taxon>
        <taxon>Streptophyta</taxon>
        <taxon>Embryophyta</taxon>
        <taxon>Tracheophyta</taxon>
        <taxon>Spermatophyta</taxon>
        <taxon>Magnoliopsida</taxon>
        <taxon>eudicotyledons</taxon>
        <taxon>Gunneridae</taxon>
        <taxon>Pentapetalae</taxon>
        <taxon>asterids</taxon>
        <taxon>lamiids</taxon>
        <taxon>Lamiales</taxon>
        <taxon>Pedaliaceae</taxon>
        <taxon>Sesamum</taxon>
    </lineage>
</organism>
<dbReference type="AlphaFoldDB" id="A0AAE1XTG9"/>
<evidence type="ECO:0000313" key="2">
    <source>
        <dbReference type="Proteomes" id="UP001293254"/>
    </source>
</evidence>
<dbReference type="GO" id="GO:0045944">
    <property type="term" value="P:positive regulation of transcription by RNA polymerase II"/>
    <property type="evidence" value="ECO:0007669"/>
    <property type="project" value="TreeGrafter"/>
</dbReference>
<dbReference type="GO" id="GO:0003682">
    <property type="term" value="F:chromatin binding"/>
    <property type="evidence" value="ECO:0007669"/>
    <property type="project" value="TreeGrafter"/>
</dbReference>